<organism evidence="1 2">
    <name type="scientific">Stentor coeruleus</name>
    <dbReference type="NCBI Taxonomy" id="5963"/>
    <lineage>
        <taxon>Eukaryota</taxon>
        <taxon>Sar</taxon>
        <taxon>Alveolata</taxon>
        <taxon>Ciliophora</taxon>
        <taxon>Postciliodesmatophora</taxon>
        <taxon>Heterotrichea</taxon>
        <taxon>Heterotrichida</taxon>
        <taxon>Stentoridae</taxon>
        <taxon>Stentor</taxon>
    </lineage>
</organism>
<sequence length="202" mass="22158">MVEAIFECICCLCNPKFLCALCESGCIHKCLECPGECVCGICSCMGQCCNGISLDCIKDSCSGCFHCGAKVCDTLCACKIFEGECCMQIEGNCMSACSFASYFSMCSIWFQNCFVGFSNLLMSCAYTARCCIPGRCLLTIGYDPSFTYVKNKNRVDNQGKNKKQNDESQIPSHVKATVMADPDCNQKEIVGNESKLDHEEMI</sequence>
<dbReference type="Proteomes" id="UP000187209">
    <property type="component" value="Unassembled WGS sequence"/>
</dbReference>
<comment type="caution">
    <text evidence="1">The sequence shown here is derived from an EMBL/GenBank/DDBJ whole genome shotgun (WGS) entry which is preliminary data.</text>
</comment>
<evidence type="ECO:0000313" key="2">
    <source>
        <dbReference type="Proteomes" id="UP000187209"/>
    </source>
</evidence>
<accession>A0A1R2B0U9</accession>
<reference evidence="1 2" key="1">
    <citation type="submission" date="2016-11" db="EMBL/GenBank/DDBJ databases">
        <title>The macronuclear genome of Stentor coeruleus: a giant cell with tiny introns.</title>
        <authorList>
            <person name="Slabodnick M."/>
            <person name="Ruby J.G."/>
            <person name="Reiff S.B."/>
            <person name="Swart E.C."/>
            <person name="Gosai S."/>
            <person name="Prabakaran S."/>
            <person name="Witkowska E."/>
            <person name="Larue G.E."/>
            <person name="Fisher S."/>
            <person name="Freeman R.M."/>
            <person name="Gunawardena J."/>
            <person name="Chu W."/>
            <person name="Stover N.A."/>
            <person name="Gregory B.D."/>
            <person name="Nowacki M."/>
            <person name="Derisi J."/>
            <person name="Roy S.W."/>
            <person name="Marshall W.F."/>
            <person name="Sood P."/>
        </authorList>
    </citation>
    <scope>NUCLEOTIDE SEQUENCE [LARGE SCALE GENOMIC DNA]</scope>
    <source>
        <strain evidence="1">WM001</strain>
    </source>
</reference>
<proteinExistence type="predicted"/>
<name>A0A1R2B0U9_9CILI</name>
<evidence type="ECO:0000313" key="1">
    <source>
        <dbReference type="EMBL" id="OMJ70389.1"/>
    </source>
</evidence>
<gene>
    <name evidence="1" type="ORF">SteCoe_31635</name>
</gene>
<dbReference type="AlphaFoldDB" id="A0A1R2B0U9"/>
<protein>
    <submittedName>
        <fullName evidence="1">Uncharacterized protein</fullName>
    </submittedName>
</protein>
<dbReference type="EMBL" id="MPUH01001092">
    <property type="protein sequence ID" value="OMJ70389.1"/>
    <property type="molecule type" value="Genomic_DNA"/>
</dbReference>
<keyword evidence="2" id="KW-1185">Reference proteome</keyword>